<dbReference type="PROSITE" id="PS51257">
    <property type="entry name" value="PROKAR_LIPOPROTEIN"/>
    <property type="match status" value="1"/>
</dbReference>
<protein>
    <recommendedName>
        <fullName evidence="4">Spore coat protein U domain-containing protein</fullName>
    </recommendedName>
</protein>
<dbReference type="EMBL" id="CP041742">
    <property type="protein sequence ID" value="QDQ74248.1"/>
    <property type="molecule type" value="Genomic_DNA"/>
</dbReference>
<accession>A0A516V6V6</accession>
<dbReference type="Proteomes" id="UP000315891">
    <property type="component" value="Chromosome"/>
</dbReference>
<dbReference type="RefSeq" id="WP_143879757.1">
    <property type="nucleotide sequence ID" value="NZ_BAABLZ010000001.1"/>
</dbReference>
<feature type="signal peptide" evidence="1">
    <location>
        <begin position="1"/>
        <end position="27"/>
    </location>
</feature>
<proteinExistence type="predicted"/>
<evidence type="ECO:0000313" key="2">
    <source>
        <dbReference type="EMBL" id="QDQ74248.1"/>
    </source>
</evidence>
<dbReference type="OrthoDB" id="6063089at2"/>
<evidence type="ECO:0000313" key="3">
    <source>
        <dbReference type="Proteomes" id="UP000315891"/>
    </source>
</evidence>
<gene>
    <name evidence="2" type="ORF">FNZ56_10310</name>
</gene>
<name>A0A516V6V6_9GAMM</name>
<feature type="chain" id="PRO_5022027157" description="Spore coat protein U domain-containing protein" evidence="1">
    <location>
        <begin position="28"/>
        <end position="172"/>
    </location>
</feature>
<sequence length="172" mass="17568">MHPLRFSIVLAGLVVACGLAVAPAARAATGATTATGSACQPVVPGSNAKLGFKATGVRNESTTTSSFVICPLPSTVTFGSNVFTDVWLQVYSIDGASHDVTCTAVTGFLLSVLQYSSKTTTVSGANQATLEWNAADFGATAGDLIGNSNAFSVTCALPPQTLILAVNGWFLY</sequence>
<keyword evidence="1" id="KW-0732">Signal</keyword>
<evidence type="ECO:0008006" key="4">
    <source>
        <dbReference type="Google" id="ProtNLM"/>
    </source>
</evidence>
<evidence type="ECO:0000256" key="1">
    <source>
        <dbReference type="SAM" id="SignalP"/>
    </source>
</evidence>
<organism evidence="2 3">
    <name type="scientific">Pseudoluteimonas lycopersici</name>
    <dbReference type="NCBI Taxonomy" id="1324796"/>
    <lineage>
        <taxon>Bacteria</taxon>
        <taxon>Pseudomonadati</taxon>
        <taxon>Pseudomonadota</taxon>
        <taxon>Gammaproteobacteria</taxon>
        <taxon>Lysobacterales</taxon>
        <taxon>Lysobacteraceae</taxon>
        <taxon>Pseudoluteimonas</taxon>
    </lineage>
</organism>
<keyword evidence="3" id="KW-1185">Reference proteome</keyword>
<reference evidence="2 3" key="1">
    <citation type="submission" date="2019-07" db="EMBL/GenBank/DDBJ databases">
        <title>Lysobacter weifangensis sp. nov., isolated from bensulfuron-methyl contaminated farmland soil.</title>
        <authorList>
            <person name="Zhao H."/>
        </authorList>
    </citation>
    <scope>NUCLEOTIDE SEQUENCE [LARGE SCALE GENOMIC DNA]</scope>
    <source>
        <strain evidence="2 3">CC-Bw-6</strain>
    </source>
</reference>
<dbReference type="AlphaFoldDB" id="A0A516V6V6"/>